<protein>
    <submittedName>
        <fullName evidence="1">Uncharacterized protein</fullName>
    </submittedName>
</protein>
<evidence type="ECO:0000313" key="2">
    <source>
        <dbReference type="Proteomes" id="UP001308179"/>
    </source>
</evidence>
<reference evidence="1 2" key="1">
    <citation type="submission" date="2023-08" db="EMBL/GenBank/DDBJ databases">
        <title>Black Yeasts Isolated from many extreme environments.</title>
        <authorList>
            <person name="Coleine C."/>
            <person name="Stajich J.E."/>
            <person name="Selbmann L."/>
        </authorList>
    </citation>
    <scope>NUCLEOTIDE SEQUENCE [LARGE SCALE GENOMIC DNA]</scope>
    <source>
        <strain evidence="1 2">CCFEE 5386</strain>
    </source>
</reference>
<name>A0ABR0KVB1_9PEZI</name>
<dbReference type="EMBL" id="JAVRRR010001728">
    <property type="protein sequence ID" value="KAK5138646.1"/>
    <property type="molecule type" value="Genomic_DNA"/>
</dbReference>
<organism evidence="1 2">
    <name type="scientific">Rachicladosporium monterosium</name>
    <dbReference type="NCBI Taxonomy" id="1507873"/>
    <lineage>
        <taxon>Eukaryota</taxon>
        <taxon>Fungi</taxon>
        <taxon>Dikarya</taxon>
        <taxon>Ascomycota</taxon>
        <taxon>Pezizomycotina</taxon>
        <taxon>Dothideomycetes</taxon>
        <taxon>Dothideomycetidae</taxon>
        <taxon>Cladosporiales</taxon>
        <taxon>Cladosporiaceae</taxon>
        <taxon>Rachicladosporium</taxon>
    </lineage>
</organism>
<comment type="caution">
    <text evidence="1">The sequence shown here is derived from an EMBL/GenBank/DDBJ whole genome shotgun (WGS) entry which is preliminary data.</text>
</comment>
<evidence type="ECO:0000313" key="1">
    <source>
        <dbReference type="EMBL" id="KAK5138646.1"/>
    </source>
</evidence>
<gene>
    <name evidence="1" type="ORF">LTR32_007815</name>
</gene>
<sequence length="56" mass="6412">RLAECHRRRRRRSSHAKSGWLLREASAWSGTETKGKGCIGVVQLEIHDREECISHA</sequence>
<feature type="non-terminal residue" evidence="1">
    <location>
        <position position="1"/>
    </location>
</feature>
<dbReference type="Proteomes" id="UP001308179">
    <property type="component" value="Unassembled WGS sequence"/>
</dbReference>
<accession>A0ABR0KVB1</accession>
<proteinExistence type="predicted"/>
<keyword evidence="2" id="KW-1185">Reference proteome</keyword>
<feature type="non-terminal residue" evidence="1">
    <location>
        <position position="56"/>
    </location>
</feature>